<dbReference type="InterPro" id="IPR023997">
    <property type="entry name" value="TonB-dep_OMP_SusC/RagA_CS"/>
</dbReference>
<dbReference type="EMBL" id="VLLG01000004">
    <property type="protein sequence ID" value="TWI87004.1"/>
    <property type="molecule type" value="Genomic_DNA"/>
</dbReference>
<evidence type="ECO:0000256" key="2">
    <source>
        <dbReference type="ARBA" id="ARBA00022448"/>
    </source>
</evidence>
<dbReference type="Proteomes" id="UP000316778">
    <property type="component" value="Unassembled WGS sequence"/>
</dbReference>
<dbReference type="InterPro" id="IPR008969">
    <property type="entry name" value="CarboxyPept-like_regulatory"/>
</dbReference>
<keyword evidence="6 7" id="KW-0998">Cell outer membrane</keyword>
<comment type="subcellular location">
    <subcellularLocation>
        <location evidence="1 7">Cell outer membrane</location>
        <topology evidence="1 7">Multi-pass membrane protein</topology>
    </subcellularLocation>
</comment>
<dbReference type="SUPFAM" id="SSF56935">
    <property type="entry name" value="Porins"/>
    <property type="match status" value="1"/>
</dbReference>
<evidence type="ECO:0000256" key="1">
    <source>
        <dbReference type="ARBA" id="ARBA00004571"/>
    </source>
</evidence>
<feature type="domain" description="TonB-dependent receptor plug" evidence="9">
    <location>
        <begin position="246"/>
        <end position="351"/>
    </location>
</feature>
<dbReference type="InterPro" id="IPR023996">
    <property type="entry name" value="TonB-dep_OMP_SusC/RagA"/>
</dbReference>
<evidence type="ECO:0000313" key="10">
    <source>
        <dbReference type="EMBL" id="TWI87004.1"/>
    </source>
</evidence>
<comment type="similarity">
    <text evidence="7">Belongs to the TonB-dependent receptor family.</text>
</comment>
<dbReference type="InterPro" id="IPR011662">
    <property type="entry name" value="Secretin/TonB_short_N"/>
</dbReference>
<keyword evidence="11" id="KW-1185">Reference proteome</keyword>
<feature type="domain" description="Secretin/TonB short N-terminal" evidence="8">
    <location>
        <begin position="98"/>
        <end position="149"/>
    </location>
</feature>
<evidence type="ECO:0000259" key="9">
    <source>
        <dbReference type="Pfam" id="PF07715"/>
    </source>
</evidence>
<evidence type="ECO:0000313" key="11">
    <source>
        <dbReference type="Proteomes" id="UP000316778"/>
    </source>
</evidence>
<dbReference type="GO" id="GO:0009279">
    <property type="term" value="C:cell outer membrane"/>
    <property type="evidence" value="ECO:0007669"/>
    <property type="project" value="UniProtKB-SubCell"/>
</dbReference>
<evidence type="ECO:0000256" key="6">
    <source>
        <dbReference type="ARBA" id="ARBA00023237"/>
    </source>
</evidence>
<dbReference type="Pfam" id="PF13715">
    <property type="entry name" value="CarbopepD_reg_2"/>
    <property type="match status" value="1"/>
</dbReference>
<dbReference type="Pfam" id="PF07660">
    <property type="entry name" value="STN"/>
    <property type="match status" value="1"/>
</dbReference>
<sequence>MQPLPVYQRYKKRLKVRDQRFLLFTNIPKVMEKKQPVHAYRDRHALLSAIYVMKFTFLIILAACLQVSAKVHSQKVSLQVRDASLKKVLAMIESQTAYHFLFSDRRLKDQHNVNVQVHQADVFNVLEQVLAPASLEYRLLEDNLVVITPRGVTQADVKIQGRVTGPDGTPLVGVTVKVKGTTIGKLTDANGAFELNVPEDAVLECSYIGYETLEVPVNGRTSLSIVLQPSDKSLNEIVVIGYQSVKKKDLTGAVSVVNTQEAQRMTATTVGESIQGLAAGVNVRSGGRPGQESKIEIRGVGTLNNNDPLFVIDGLISYGNRDFNPADVESIQVLKDASAAAIYGANAANGVVIITTKKGKEGPLRVNFNAKYGIQQIPKRWDLTNNYEFAELNKTAYINGGRTPMASVSTEFDPSINTDWQDAVMRTGSYQDYGLDFSGGGKNTSYFISGNYFRNEGTIIGTSFDRISLRVNTEGSRGIFRIGENLSLTNAHEDQLQGNPFYDMVRMLPVIPLYNENNPGGYGYGSDDAYTFGTNPVAINNLIQSDQYNFRIRGNAYAELRPLQWLVYKFNLGVETSFDHYKSLRKEGSWTYNQPVDPSSLYENRAQFLSLLYEHTLNFDRQFGQHTLNGVLGVSQREVTYELTGAGKQHIAQYPAGRYFDQLNAGTTIQTVDGYKERFVTLSYLGRLNYDFADRYLLSLTFRRDGDSRFGEAHRWGNFPSVSGAWRLSKEAFFNVPWVSDLKLRASYGVLGNTSTIPEYARIPSLNLFPYAVFGVGQEIQPGATQTALVNQDIKWEEKRTFNAGVDASFFNNSLDVTAEYYRARTNDILVRLPIAGTTGNAGGNPFTNAASLRNSGVEVSITYRNNKSAFKYQVSGNFTTIKNEVLALGDLGAGRTYIATGLTRTEIGRSIGEWYVLKSNGIFQNQKEIDDYQVQPFAKPGDIRYVNVNGDEIIDNDDRTYVGSPWPKLQTGLSFGGSYKSFSFSLMLYGNFGNKLFNGVRSVMDRFDDNSNYRKGVKPWTEEDPNTDFPRIAYSNELGIQFNTRGDIDRWIEDGSYVRLRNVELGYTLPKAFLQRVGFTQARVYVSGQNLLTFTGYTGLDPDVVGNPDQQLLERGHDTGNYPASRIISFGIQCGF</sequence>
<keyword evidence="5 7" id="KW-0472">Membrane</keyword>
<dbReference type="NCBIfam" id="TIGR04057">
    <property type="entry name" value="SusC_RagA_signa"/>
    <property type="match status" value="1"/>
</dbReference>
<dbReference type="Gene3D" id="2.60.40.1120">
    <property type="entry name" value="Carboxypeptidase-like, regulatory domain"/>
    <property type="match status" value="1"/>
</dbReference>
<dbReference type="Gene3D" id="2.40.170.20">
    <property type="entry name" value="TonB-dependent receptor, beta-barrel domain"/>
    <property type="match status" value="1"/>
</dbReference>
<keyword evidence="3 7" id="KW-1134">Transmembrane beta strand</keyword>
<evidence type="ECO:0000256" key="4">
    <source>
        <dbReference type="ARBA" id="ARBA00022692"/>
    </source>
</evidence>
<dbReference type="AlphaFoldDB" id="A0A562T1N3"/>
<dbReference type="InterPro" id="IPR039426">
    <property type="entry name" value="TonB-dep_rcpt-like"/>
</dbReference>
<evidence type="ECO:0000256" key="7">
    <source>
        <dbReference type="PROSITE-ProRule" id="PRU01360"/>
    </source>
</evidence>
<dbReference type="Pfam" id="PF07715">
    <property type="entry name" value="Plug"/>
    <property type="match status" value="1"/>
</dbReference>
<dbReference type="InterPro" id="IPR036942">
    <property type="entry name" value="Beta-barrel_TonB_sf"/>
</dbReference>
<protein>
    <submittedName>
        <fullName evidence="10">TonB-linked SusC/RagA family outer membrane protein</fullName>
    </submittedName>
</protein>
<evidence type="ECO:0000256" key="5">
    <source>
        <dbReference type="ARBA" id="ARBA00023136"/>
    </source>
</evidence>
<dbReference type="SUPFAM" id="SSF49464">
    <property type="entry name" value="Carboxypeptidase regulatory domain-like"/>
    <property type="match status" value="1"/>
</dbReference>
<evidence type="ECO:0000256" key="3">
    <source>
        <dbReference type="ARBA" id="ARBA00022452"/>
    </source>
</evidence>
<evidence type="ECO:0000259" key="8">
    <source>
        <dbReference type="Pfam" id="PF07660"/>
    </source>
</evidence>
<dbReference type="NCBIfam" id="TIGR04056">
    <property type="entry name" value="OMP_RagA_SusC"/>
    <property type="match status" value="1"/>
</dbReference>
<comment type="caution">
    <text evidence="10">The sequence shown here is derived from an EMBL/GenBank/DDBJ whole genome shotgun (WGS) entry which is preliminary data.</text>
</comment>
<dbReference type="InterPro" id="IPR037066">
    <property type="entry name" value="Plug_dom_sf"/>
</dbReference>
<dbReference type="Gene3D" id="2.170.130.10">
    <property type="entry name" value="TonB-dependent receptor, plug domain"/>
    <property type="match status" value="1"/>
</dbReference>
<proteinExistence type="inferred from homology"/>
<keyword evidence="2 7" id="KW-0813">Transport</keyword>
<reference evidence="10 11" key="1">
    <citation type="journal article" date="2013" name="Stand. Genomic Sci.">
        <title>Genomic Encyclopedia of Type Strains, Phase I: The one thousand microbial genomes (KMG-I) project.</title>
        <authorList>
            <person name="Kyrpides N.C."/>
            <person name="Woyke T."/>
            <person name="Eisen J.A."/>
            <person name="Garrity G."/>
            <person name="Lilburn T.G."/>
            <person name="Beck B.J."/>
            <person name="Whitman W.B."/>
            <person name="Hugenholtz P."/>
            <person name="Klenk H.P."/>
        </authorList>
    </citation>
    <scope>NUCLEOTIDE SEQUENCE [LARGE SCALE GENOMIC DNA]</scope>
    <source>
        <strain evidence="10 11">DSM 13484</strain>
    </source>
</reference>
<keyword evidence="4 7" id="KW-0812">Transmembrane</keyword>
<gene>
    <name evidence="10" type="ORF">LX66_4272</name>
</gene>
<dbReference type="InterPro" id="IPR012910">
    <property type="entry name" value="Plug_dom"/>
</dbReference>
<dbReference type="PROSITE" id="PS52016">
    <property type="entry name" value="TONB_DEPENDENT_REC_3"/>
    <property type="match status" value="1"/>
</dbReference>
<name>A0A562T1N3_CHIJA</name>
<organism evidence="10 11">
    <name type="scientific">Chitinophaga japonensis</name>
    <name type="common">Flexibacter japonensis</name>
    <dbReference type="NCBI Taxonomy" id="104662"/>
    <lineage>
        <taxon>Bacteria</taxon>
        <taxon>Pseudomonadati</taxon>
        <taxon>Bacteroidota</taxon>
        <taxon>Chitinophagia</taxon>
        <taxon>Chitinophagales</taxon>
        <taxon>Chitinophagaceae</taxon>
        <taxon>Chitinophaga</taxon>
    </lineage>
</organism>
<accession>A0A562T1N3</accession>